<evidence type="ECO:0000313" key="2">
    <source>
        <dbReference type="EMBL" id="RNI39167.1"/>
    </source>
</evidence>
<accession>A0A3M9NPA9</accession>
<gene>
    <name evidence="2" type="ORF">EFY79_05880</name>
</gene>
<evidence type="ECO:0000259" key="1">
    <source>
        <dbReference type="Pfam" id="PF04264"/>
    </source>
</evidence>
<name>A0A3M9NPA9_9BACT</name>
<reference evidence="2 3" key="1">
    <citation type="submission" date="2018-11" db="EMBL/GenBank/DDBJ databases">
        <title>Draft genome sequence of Ferruginibacter sp. BO-59.</title>
        <authorList>
            <person name="Im W.T."/>
        </authorList>
    </citation>
    <scope>NUCLEOTIDE SEQUENCE [LARGE SCALE GENOMIC DNA]</scope>
    <source>
        <strain evidence="2 3">BO-59</strain>
    </source>
</reference>
<dbReference type="InterPro" id="IPR007372">
    <property type="entry name" value="Lipid/polyisoprenoid-bd_YceI"/>
</dbReference>
<dbReference type="AlphaFoldDB" id="A0A3M9NPA9"/>
<dbReference type="Proteomes" id="UP000267223">
    <property type="component" value="Unassembled WGS sequence"/>
</dbReference>
<dbReference type="Gene3D" id="2.40.128.110">
    <property type="entry name" value="Lipid/polyisoprenoid-binding, YceI-like"/>
    <property type="match status" value="1"/>
</dbReference>
<dbReference type="Pfam" id="PF04264">
    <property type="entry name" value="YceI"/>
    <property type="match status" value="1"/>
</dbReference>
<sequence>MAVKIKIMNIRNAVLVLFIFSVKPTFVAAQVYFTKNGSVSFFSKTIVENIAATNNETISILNIQTGEMQFSLLNNGFHFPKAKMEEDFNEDYMESARYPRSTFKGIISGINKIDFANDGTWPVTVTGDLQIHGITKKISVPGKIVVINGKINATATFSVLLKDYSIKIPSIVSNKVSEKIDISVNALYQKK</sequence>
<dbReference type="SUPFAM" id="SSF101874">
    <property type="entry name" value="YceI-like"/>
    <property type="match status" value="1"/>
</dbReference>
<feature type="domain" description="Lipid/polyisoprenoid-binding YceI-like" evidence="1">
    <location>
        <begin position="37"/>
        <end position="185"/>
    </location>
</feature>
<organism evidence="2 3">
    <name type="scientific">Hanamia caeni</name>
    <dbReference type="NCBI Taxonomy" id="2294116"/>
    <lineage>
        <taxon>Bacteria</taxon>
        <taxon>Pseudomonadati</taxon>
        <taxon>Bacteroidota</taxon>
        <taxon>Chitinophagia</taxon>
        <taxon>Chitinophagales</taxon>
        <taxon>Chitinophagaceae</taxon>
        <taxon>Hanamia</taxon>
    </lineage>
</organism>
<comment type="caution">
    <text evidence="2">The sequence shown here is derived from an EMBL/GenBank/DDBJ whole genome shotgun (WGS) entry which is preliminary data.</text>
</comment>
<proteinExistence type="predicted"/>
<dbReference type="InterPro" id="IPR036761">
    <property type="entry name" value="TTHA0802/YceI-like_sf"/>
</dbReference>
<evidence type="ECO:0000313" key="3">
    <source>
        <dbReference type="Proteomes" id="UP000267223"/>
    </source>
</evidence>
<keyword evidence="3" id="KW-1185">Reference proteome</keyword>
<protein>
    <submittedName>
        <fullName evidence="2">YceI family protein</fullName>
    </submittedName>
</protein>
<dbReference type="EMBL" id="RJJR01000002">
    <property type="protein sequence ID" value="RNI39167.1"/>
    <property type="molecule type" value="Genomic_DNA"/>
</dbReference>